<organism evidence="1 2">
    <name type="scientific">Saccharothrix lopnurensis</name>
    <dbReference type="NCBI Taxonomy" id="1670621"/>
    <lineage>
        <taxon>Bacteria</taxon>
        <taxon>Bacillati</taxon>
        <taxon>Actinomycetota</taxon>
        <taxon>Actinomycetes</taxon>
        <taxon>Pseudonocardiales</taxon>
        <taxon>Pseudonocardiaceae</taxon>
        <taxon>Saccharothrix</taxon>
    </lineage>
</organism>
<accession>A0ABW1P7R5</accession>
<evidence type="ECO:0000313" key="2">
    <source>
        <dbReference type="Proteomes" id="UP001596220"/>
    </source>
</evidence>
<dbReference type="RefSeq" id="WP_380637318.1">
    <property type="nucleotide sequence ID" value="NZ_JBHSQO010000016.1"/>
</dbReference>
<dbReference type="EMBL" id="JBHSQO010000016">
    <property type="protein sequence ID" value="MFC6091115.1"/>
    <property type="molecule type" value="Genomic_DNA"/>
</dbReference>
<evidence type="ECO:0000313" key="1">
    <source>
        <dbReference type="EMBL" id="MFC6091115.1"/>
    </source>
</evidence>
<comment type="caution">
    <text evidence="1">The sequence shown here is derived from an EMBL/GenBank/DDBJ whole genome shotgun (WGS) entry which is preliminary data.</text>
</comment>
<proteinExistence type="predicted"/>
<keyword evidence="2" id="KW-1185">Reference proteome</keyword>
<protein>
    <recommendedName>
        <fullName evidence="3">Tetratricopeptide repeat protein</fullName>
    </recommendedName>
</protein>
<reference evidence="2" key="1">
    <citation type="journal article" date="2019" name="Int. J. Syst. Evol. Microbiol.">
        <title>The Global Catalogue of Microorganisms (GCM) 10K type strain sequencing project: providing services to taxonomists for standard genome sequencing and annotation.</title>
        <authorList>
            <consortium name="The Broad Institute Genomics Platform"/>
            <consortium name="The Broad Institute Genome Sequencing Center for Infectious Disease"/>
            <person name="Wu L."/>
            <person name="Ma J."/>
        </authorList>
    </citation>
    <scope>NUCLEOTIDE SEQUENCE [LARGE SCALE GENOMIC DNA]</scope>
    <source>
        <strain evidence="2">CGMCC 4.7246</strain>
    </source>
</reference>
<evidence type="ECO:0008006" key="3">
    <source>
        <dbReference type="Google" id="ProtNLM"/>
    </source>
</evidence>
<dbReference type="SUPFAM" id="SSF48452">
    <property type="entry name" value="TPR-like"/>
    <property type="match status" value="1"/>
</dbReference>
<dbReference type="InterPro" id="IPR011990">
    <property type="entry name" value="TPR-like_helical_dom_sf"/>
</dbReference>
<name>A0ABW1P7R5_9PSEU</name>
<dbReference type="Proteomes" id="UP001596220">
    <property type="component" value="Unassembled WGS sequence"/>
</dbReference>
<gene>
    <name evidence="1" type="ORF">ACFP3R_17695</name>
</gene>
<sequence>MSDESRHAASALRRDLGDALRAPDPRAWFDANHERVVDVLRAAVDEPEAAAALLAEVWPAVPADADEDWCRALHEVGARLAGALPTSLVLATAFRRGARALRARGLLPLAAAQGMRELAVHRTRDDDPAATADALRDLAATYRAQGRVHRVVGCADEALETFFRHGDRVGAARALTHLGELMTEVGRLDAAVRYLTRADRVFGEVAAGFGAETGTGTVAGAGTGTVTGTGSAVGSKVGAAAGAGANAADRAAALAPLGRALWLSGDRAAAHRAFNRALALLIGVDDAAAQRVRDLAAELELTPGTG</sequence>
<dbReference type="Gene3D" id="1.25.40.10">
    <property type="entry name" value="Tetratricopeptide repeat domain"/>
    <property type="match status" value="1"/>
</dbReference>